<keyword evidence="2" id="KW-1185">Reference proteome</keyword>
<dbReference type="RefSeq" id="WP_379707852.1">
    <property type="nucleotide sequence ID" value="NZ_JBHSCZ010000001.1"/>
</dbReference>
<dbReference type="Proteomes" id="UP001595907">
    <property type="component" value="Unassembled WGS sequence"/>
</dbReference>
<protein>
    <submittedName>
        <fullName evidence="1">Uncharacterized protein</fullName>
    </submittedName>
</protein>
<reference evidence="2" key="1">
    <citation type="journal article" date="2019" name="Int. J. Syst. Evol. Microbiol.">
        <title>The Global Catalogue of Microorganisms (GCM) 10K type strain sequencing project: providing services to taxonomists for standard genome sequencing and annotation.</title>
        <authorList>
            <consortium name="The Broad Institute Genomics Platform"/>
            <consortium name="The Broad Institute Genome Sequencing Center for Infectious Disease"/>
            <person name="Wu L."/>
            <person name="Ma J."/>
        </authorList>
    </citation>
    <scope>NUCLEOTIDE SEQUENCE [LARGE SCALE GENOMIC DNA]</scope>
    <source>
        <strain evidence="2">CECT 8289</strain>
    </source>
</reference>
<evidence type="ECO:0000313" key="1">
    <source>
        <dbReference type="EMBL" id="MFC4262442.1"/>
    </source>
</evidence>
<dbReference type="EMBL" id="JBHSCZ010000001">
    <property type="protein sequence ID" value="MFC4262442.1"/>
    <property type="molecule type" value="Genomic_DNA"/>
</dbReference>
<gene>
    <name evidence="1" type="ORF">ACFOWM_06120</name>
</gene>
<sequence length="122" mass="14950">MQKQYQQQRPMSQTHKDVSGFKNIISRVCYNTKITADAYQMFFFDYGCKFIEHIYKDDYISQMKILTQEKLGFWKWFLIKYIKHDEDLHNSNVPYRNYMPCKEMFIHSLRLADDFVKHLKTK</sequence>
<comment type="caution">
    <text evidence="1">The sequence shown here is derived from an EMBL/GenBank/DDBJ whole genome shotgun (WGS) entry which is preliminary data.</text>
</comment>
<accession>A0ABV8QS52</accession>
<evidence type="ECO:0000313" key="2">
    <source>
        <dbReference type="Proteomes" id="UP001595907"/>
    </source>
</evidence>
<organism evidence="1 2">
    <name type="scientific">Ferruginibacter yonginensis</name>
    <dbReference type="NCBI Taxonomy" id="1310416"/>
    <lineage>
        <taxon>Bacteria</taxon>
        <taxon>Pseudomonadati</taxon>
        <taxon>Bacteroidota</taxon>
        <taxon>Chitinophagia</taxon>
        <taxon>Chitinophagales</taxon>
        <taxon>Chitinophagaceae</taxon>
        <taxon>Ferruginibacter</taxon>
    </lineage>
</organism>
<proteinExistence type="predicted"/>
<name>A0ABV8QS52_9BACT</name>